<dbReference type="CDD" id="cd10336">
    <property type="entry name" value="SLC6sbd_Tyt1-Like"/>
    <property type="match status" value="1"/>
</dbReference>
<proteinExistence type="inferred from homology"/>
<dbReference type="NCBIfam" id="NF037979">
    <property type="entry name" value="Na_transp"/>
    <property type="match status" value="1"/>
</dbReference>
<comment type="similarity">
    <text evidence="6">Belongs to the sodium:neurotransmitter symporter (SNF) (TC 2.A.22) family.</text>
</comment>
<comment type="subcellular location">
    <subcellularLocation>
        <location evidence="1">Membrane</location>
        <topology evidence="1">Multi-pass membrane protein</topology>
    </subcellularLocation>
</comment>
<keyword evidence="3 6" id="KW-0812">Transmembrane</keyword>
<keyword evidence="6" id="KW-0769">Symport</keyword>
<evidence type="ECO:0000256" key="1">
    <source>
        <dbReference type="ARBA" id="ARBA00004141"/>
    </source>
</evidence>
<evidence type="ECO:0000256" key="2">
    <source>
        <dbReference type="ARBA" id="ARBA00022448"/>
    </source>
</evidence>
<feature type="transmembrane region" description="Helical" evidence="7">
    <location>
        <begin position="90"/>
        <end position="114"/>
    </location>
</feature>
<dbReference type="SUPFAM" id="SSF161070">
    <property type="entry name" value="SNF-like"/>
    <property type="match status" value="1"/>
</dbReference>
<dbReference type="Pfam" id="PF00209">
    <property type="entry name" value="SNF"/>
    <property type="match status" value="2"/>
</dbReference>
<evidence type="ECO:0000313" key="9">
    <source>
        <dbReference type="Proteomes" id="UP001152321"/>
    </source>
</evidence>
<dbReference type="RefSeq" id="WP_277578139.1">
    <property type="nucleotide sequence ID" value="NZ_JANRMI010000002.1"/>
</dbReference>
<keyword evidence="9" id="KW-1185">Reference proteome</keyword>
<feature type="transmembrane region" description="Helical" evidence="7">
    <location>
        <begin position="173"/>
        <end position="193"/>
    </location>
</feature>
<dbReference type="PROSITE" id="PS51257">
    <property type="entry name" value="PROKAR_LIPOPROTEIN"/>
    <property type="match status" value="1"/>
</dbReference>
<feature type="transmembrane region" description="Helical" evidence="7">
    <location>
        <begin position="254"/>
        <end position="276"/>
    </location>
</feature>
<feature type="transmembrane region" description="Helical" evidence="7">
    <location>
        <begin position="347"/>
        <end position="366"/>
    </location>
</feature>
<dbReference type="InterPro" id="IPR037272">
    <property type="entry name" value="SNS_sf"/>
</dbReference>
<protein>
    <recommendedName>
        <fullName evidence="6">Transporter</fullName>
    </recommendedName>
</protein>
<feature type="transmembrane region" description="Helical" evidence="7">
    <location>
        <begin position="386"/>
        <end position="405"/>
    </location>
</feature>
<dbReference type="InterPro" id="IPR047218">
    <property type="entry name" value="YocR/YhdH-like"/>
</dbReference>
<dbReference type="PANTHER" id="PTHR42948:SF1">
    <property type="entry name" value="TRANSPORTER"/>
    <property type="match status" value="1"/>
</dbReference>
<feature type="transmembrane region" description="Helical" evidence="7">
    <location>
        <begin position="145"/>
        <end position="166"/>
    </location>
</feature>
<keyword evidence="2 6" id="KW-0813">Transport</keyword>
<accession>A0ABT6DJJ4</accession>
<feature type="transmembrane region" description="Helical" evidence="7">
    <location>
        <begin position="43"/>
        <end position="65"/>
    </location>
</feature>
<dbReference type="Proteomes" id="UP001152321">
    <property type="component" value="Unassembled WGS sequence"/>
</dbReference>
<gene>
    <name evidence="8" type="ORF">NWE73_09820</name>
</gene>
<evidence type="ECO:0000313" key="8">
    <source>
        <dbReference type="EMBL" id="MDG0816662.1"/>
    </source>
</evidence>
<evidence type="ECO:0000256" key="5">
    <source>
        <dbReference type="ARBA" id="ARBA00023136"/>
    </source>
</evidence>
<feature type="transmembrane region" description="Helical" evidence="7">
    <location>
        <begin position="12"/>
        <end position="31"/>
    </location>
</feature>
<evidence type="ECO:0000256" key="6">
    <source>
        <dbReference type="RuleBase" id="RU003732"/>
    </source>
</evidence>
<evidence type="ECO:0000256" key="4">
    <source>
        <dbReference type="ARBA" id="ARBA00022989"/>
    </source>
</evidence>
<feature type="transmembrane region" description="Helical" evidence="7">
    <location>
        <begin position="426"/>
        <end position="450"/>
    </location>
</feature>
<feature type="transmembrane region" description="Helical" evidence="7">
    <location>
        <begin position="221"/>
        <end position="242"/>
    </location>
</feature>
<dbReference type="PRINTS" id="PR00176">
    <property type="entry name" value="NANEUSMPORT"/>
</dbReference>
<evidence type="ECO:0000256" key="3">
    <source>
        <dbReference type="ARBA" id="ARBA00022692"/>
    </source>
</evidence>
<comment type="caution">
    <text evidence="8">The sequence shown here is derived from an EMBL/GenBank/DDBJ whole genome shotgun (WGS) entry which is preliminary data.</text>
</comment>
<name>A0ABT6DJJ4_9BACT</name>
<dbReference type="InterPro" id="IPR000175">
    <property type="entry name" value="Na/ntran_symport"/>
</dbReference>
<dbReference type="PROSITE" id="PS50267">
    <property type="entry name" value="NA_NEUROTRAN_SYMP_3"/>
    <property type="match status" value="1"/>
</dbReference>
<keyword evidence="5 7" id="KW-0472">Membrane</keyword>
<organism evidence="8 9">
    <name type="scientific">Bdellovibrio svalbardensis</name>
    <dbReference type="NCBI Taxonomy" id="2972972"/>
    <lineage>
        <taxon>Bacteria</taxon>
        <taxon>Pseudomonadati</taxon>
        <taxon>Bdellovibrionota</taxon>
        <taxon>Bdellovibrionia</taxon>
        <taxon>Bdellovibrionales</taxon>
        <taxon>Pseudobdellovibrionaceae</taxon>
        <taxon>Bdellovibrio</taxon>
    </lineage>
</organism>
<dbReference type="PANTHER" id="PTHR42948">
    <property type="entry name" value="TRANSPORTER"/>
    <property type="match status" value="1"/>
</dbReference>
<dbReference type="EMBL" id="JANRMI010000002">
    <property type="protein sequence ID" value="MDG0816662.1"/>
    <property type="molecule type" value="Genomic_DNA"/>
</dbReference>
<evidence type="ECO:0000256" key="7">
    <source>
        <dbReference type="SAM" id="Phobius"/>
    </source>
</evidence>
<feature type="transmembrane region" description="Helical" evidence="7">
    <location>
        <begin position="296"/>
        <end position="326"/>
    </location>
</feature>
<keyword evidence="4 7" id="KW-1133">Transmembrane helix</keyword>
<reference evidence="8" key="1">
    <citation type="submission" date="2022-08" db="EMBL/GenBank/DDBJ databases">
        <title>Novel Bdellovibrio Species Isolated from Svalbard: Designation Bdellovibrio svalbardensis.</title>
        <authorList>
            <person name="Mitchell R.J."/>
            <person name="Choi S.Y."/>
        </authorList>
    </citation>
    <scope>NUCLEOTIDE SEQUENCE</scope>
    <source>
        <strain evidence="8">PAP01</strain>
    </source>
</reference>
<dbReference type="PROSITE" id="PS00610">
    <property type="entry name" value="NA_NEUROTRAN_SYMP_1"/>
    <property type="match status" value="1"/>
</dbReference>
<sequence length="453" mass="49835">MAAKRGAWRTRFGFYLLAIGSACGLGNLWRFPYVVGENGGGAFILLYVFMALAIGAPMLIAELMLGKNTRKSVMVATQQMAQKSNTGFKWAGRLAVILTIVVFSYYAVISGWVLHFMTQFFVSLFSDYESASSKTNLAALMGNGWLQLMLASAHILITVVVVVKGVQEGLERWISYMMPLFAALVIVLLVKSFSLPSTPEVVRFLFYPDFSKLTMSSLNHALGHVFFTLSLGFGTMVTYGSYMRDEDHVPTAGFRVALVDSLISLVAVMMIFPVAFQASNVPLTDPALMFEVLPRYLLGIHGGTLFGLAFFVCLYMAALNASIGLLEVVVSNFVDTKKNIGRVRATWYSGLVALLLAILPALSSSVLKAVRVGGRSLIESLDSLLINWFLPLVALAILLAFYKGTSEKEKEVSFIDKDKFVSYSMYPHWIFVLKWVAPAIIGLGFVLQVLSLF</sequence>